<reference evidence="1" key="1">
    <citation type="submission" date="2025-03" db="EMBL/GenBank/DDBJ databases">
        <authorList>
            <consortium name="ELIXIR-Norway"/>
            <consortium name="Elixir Norway"/>
        </authorList>
    </citation>
    <scope>NUCLEOTIDE SEQUENCE</scope>
</reference>
<evidence type="ECO:0000313" key="1">
    <source>
        <dbReference type="EMBL" id="CAN0502023.1"/>
    </source>
</evidence>
<dbReference type="EMBL" id="OZ243562">
    <property type="protein sequence ID" value="CAN0502023.1"/>
    <property type="molecule type" value="Genomic_DNA"/>
</dbReference>
<gene>
    <name evidence="1" type="ORF">MRATA1EN22A_LOCUS22382</name>
</gene>
<organism evidence="1 2">
    <name type="scientific">Rangifer tarandus platyrhynchus</name>
    <name type="common">Svalbard reindeer</name>
    <dbReference type="NCBI Taxonomy" id="3082113"/>
    <lineage>
        <taxon>Eukaryota</taxon>
        <taxon>Metazoa</taxon>
        <taxon>Chordata</taxon>
        <taxon>Craniata</taxon>
        <taxon>Vertebrata</taxon>
        <taxon>Euteleostomi</taxon>
        <taxon>Mammalia</taxon>
        <taxon>Eutheria</taxon>
        <taxon>Laurasiatheria</taxon>
        <taxon>Artiodactyla</taxon>
        <taxon>Ruminantia</taxon>
        <taxon>Pecora</taxon>
        <taxon>Cervidae</taxon>
        <taxon>Odocoileinae</taxon>
        <taxon>Rangifer</taxon>
    </lineage>
</organism>
<protein>
    <submittedName>
        <fullName evidence="1">Uncharacterized protein</fullName>
    </submittedName>
</protein>
<proteinExistence type="predicted"/>
<sequence>MVPSSVTPCSPLTCLGEERREALDIREAPPAGVTGAPPSVRPRYQPRSLCSRPAEGIPQTHHPVFTWDLRSPVVSEPPHGECSGSGGVTPAVGEARKPACQPLSLTPAPQSHCSLLMSSQPLPLTPAPQTRPSPLLSF</sequence>
<accession>A0ACB1MK25</accession>
<dbReference type="Proteomes" id="UP001162501">
    <property type="component" value="Chromosome 34"/>
</dbReference>
<name>A0ACB1MK25_RANTA</name>
<evidence type="ECO:0000313" key="2">
    <source>
        <dbReference type="Proteomes" id="UP001162501"/>
    </source>
</evidence>